<dbReference type="Gene3D" id="1.10.10.10">
    <property type="entry name" value="Winged helix-like DNA-binding domain superfamily/Winged helix DNA-binding domain"/>
    <property type="match status" value="2"/>
</dbReference>
<evidence type="ECO:0000256" key="1">
    <source>
        <dbReference type="ARBA" id="ARBA00010940"/>
    </source>
</evidence>
<dbReference type="GO" id="GO:0090575">
    <property type="term" value="C:RNA polymerase II transcription regulator complex"/>
    <property type="evidence" value="ECO:0007669"/>
    <property type="project" value="TreeGrafter"/>
</dbReference>
<dbReference type="InterPro" id="IPR036390">
    <property type="entry name" value="WH_DNA-bd_sf"/>
</dbReference>
<keyword evidence="5" id="KW-0539">Nucleus</keyword>
<evidence type="ECO:0000256" key="2">
    <source>
        <dbReference type="ARBA" id="ARBA00023015"/>
    </source>
</evidence>
<evidence type="ECO:0000313" key="7">
    <source>
        <dbReference type="EnsemblMetazoa" id="RPRC010875-PA"/>
    </source>
</evidence>
<sequence length="494" mass="55882">MDRPEFCSPPKRTILGNLNQNGGSPVSPMANLKLLTKVATSHFSVGENTEYDGERLENRDIRIDSKPSRRLRSLSFICKKFLLLYKLDIPVGEYQQISLGNLALSLGIEKRRVYDIINVVSSLHMAVKVCKDKYTWYGNQNLTRLLTQLKAYALINKFDEQDVALNMCTISKLILTGDVQEKTGMRRLYDIANVLEALDLIRRYHYKVMKKPAFKYCGPTIDVDRSDCEKLMPERLPCMGACEASDLGDTNSDSSVDVPPTVSKLNSILEVVCTEIEEENCRTLSSPITSIKRKSTDLNRTHCNAKKQLFPSPFVVKSVGTVNSFIKAPKHSFRLECNELQIKENSALPLNNNDCSTNNQNVPVTTVIQMQPMFNRARRYSNFRTSFSKLARLEENNREYGDDAQLRTDWNAHQSFSINDDSSNESLKLIPSEMKISEIQSNNNKIVLNKLSNFAQSIAPTKIKVIRPTKISDIQNGGVYKVLKKGNTVQLYAL</sequence>
<evidence type="ECO:0000256" key="5">
    <source>
        <dbReference type="RuleBase" id="RU003796"/>
    </source>
</evidence>
<comment type="subcellular location">
    <subcellularLocation>
        <location evidence="5">Nucleus</location>
    </subcellularLocation>
</comment>
<dbReference type="GO" id="GO:0000981">
    <property type="term" value="F:DNA-binding transcription factor activity, RNA polymerase II-specific"/>
    <property type="evidence" value="ECO:0007669"/>
    <property type="project" value="TreeGrafter"/>
</dbReference>
<feature type="domain" description="E2F/DP family winged-helix DNA-binding" evidence="6">
    <location>
        <begin position="69"/>
        <end position="138"/>
    </location>
</feature>
<dbReference type="SMART" id="SM01372">
    <property type="entry name" value="E2F_TDP"/>
    <property type="match status" value="2"/>
</dbReference>
<dbReference type="InterPro" id="IPR036388">
    <property type="entry name" value="WH-like_DNA-bd_sf"/>
</dbReference>
<reference evidence="7" key="1">
    <citation type="submission" date="2015-05" db="UniProtKB">
        <authorList>
            <consortium name="EnsemblMetazoa"/>
        </authorList>
    </citation>
    <scope>IDENTIFICATION</scope>
</reference>
<dbReference type="InterPro" id="IPR015633">
    <property type="entry name" value="E2F"/>
</dbReference>
<dbReference type="PANTHER" id="PTHR12081">
    <property type="entry name" value="TRANSCRIPTION FACTOR E2F"/>
    <property type="match status" value="1"/>
</dbReference>
<proteinExistence type="inferred from homology"/>
<dbReference type="STRING" id="13249.T1I3K6"/>
<dbReference type="GO" id="GO:0000978">
    <property type="term" value="F:RNA polymerase II cis-regulatory region sequence-specific DNA binding"/>
    <property type="evidence" value="ECO:0007669"/>
    <property type="project" value="InterPro"/>
</dbReference>
<evidence type="ECO:0000313" key="8">
    <source>
        <dbReference type="Proteomes" id="UP000015103"/>
    </source>
</evidence>
<dbReference type="EMBL" id="ACPB03025911">
    <property type="status" value="NOT_ANNOTATED_CDS"/>
    <property type="molecule type" value="Genomic_DNA"/>
</dbReference>
<organism evidence="7 8">
    <name type="scientific">Rhodnius prolixus</name>
    <name type="common">Triatomid bug</name>
    <dbReference type="NCBI Taxonomy" id="13249"/>
    <lineage>
        <taxon>Eukaryota</taxon>
        <taxon>Metazoa</taxon>
        <taxon>Ecdysozoa</taxon>
        <taxon>Arthropoda</taxon>
        <taxon>Hexapoda</taxon>
        <taxon>Insecta</taxon>
        <taxon>Pterygota</taxon>
        <taxon>Neoptera</taxon>
        <taxon>Paraneoptera</taxon>
        <taxon>Hemiptera</taxon>
        <taxon>Heteroptera</taxon>
        <taxon>Panheteroptera</taxon>
        <taxon>Cimicomorpha</taxon>
        <taxon>Reduviidae</taxon>
        <taxon>Triatominae</taxon>
        <taxon>Rhodnius</taxon>
    </lineage>
</organism>
<evidence type="ECO:0000256" key="3">
    <source>
        <dbReference type="ARBA" id="ARBA00023125"/>
    </source>
</evidence>
<dbReference type="HOGENOM" id="CLU_552448_0_0_1"/>
<keyword evidence="8" id="KW-1185">Reference proteome</keyword>
<protein>
    <recommendedName>
        <fullName evidence="6">E2F/DP family winged-helix DNA-binding domain-containing protein</fullName>
    </recommendedName>
</protein>
<dbReference type="SUPFAM" id="SSF46785">
    <property type="entry name" value="Winged helix' DNA-binding domain"/>
    <property type="match status" value="2"/>
</dbReference>
<dbReference type="InParanoid" id="T1I3K6"/>
<name>T1I3K6_RHOPR</name>
<comment type="similarity">
    <text evidence="1 5">Belongs to the E2F/DP family.</text>
</comment>
<dbReference type="EnsemblMetazoa" id="RPRC010875-RA">
    <property type="protein sequence ID" value="RPRC010875-PA"/>
    <property type="gene ID" value="RPRC010875"/>
</dbReference>
<dbReference type="Proteomes" id="UP000015103">
    <property type="component" value="Unassembled WGS sequence"/>
</dbReference>
<evidence type="ECO:0000259" key="6">
    <source>
        <dbReference type="SMART" id="SM01372"/>
    </source>
</evidence>
<dbReference type="AlphaFoldDB" id="T1I3K6"/>
<feature type="domain" description="E2F/DP family winged-helix DNA-binding" evidence="6">
    <location>
        <begin position="144"/>
        <end position="218"/>
    </location>
</feature>
<evidence type="ECO:0000256" key="4">
    <source>
        <dbReference type="ARBA" id="ARBA00023163"/>
    </source>
</evidence>
<dbReference type="PANTHER" id="PTHR12081:SF7">
    <property type="entry name" value="TRANSCRIPTION FACTOR EFL-3"/>
    <property type="match status" value="1"/>
</dbReference>
<dbReference type="VEuPathDB" id="VectorBase:RPRC010875"/>
<dbReference type="InterPro" id="IPR003316">
    <property type="entry name" value="E2F_WHTH_DNA-bd_dom"/>
</dbReference>
<keyword evidence="2 5" id="KW-0805">Transcription regulation</keyword>
<accession>T1I3K6</accession>
<dbReference type="eggNOG" id="KOG2578">
    <property type="taxonomic scope" value="Eukaryota"/>
</dbReference>
<keyword evidence="3 5" id="KW-0238">DNA-binding</keyword>
<dbReference type="Pfam" id="PF02319">
    <property type="entry name" value="WHD_E2F_TDP"/>
    <property type="match status" value="2"/>
</dbReference>
<keyword evidence="4 5" id="KW-0804">Transcription</keyword>